<dbReference type="RefSeq" id="WP_066226124.1">
    <property type="nucleotide sequence ID" value="NZ_CP066701.1"/>
</dbReference>
<dbReference type="KEGG" id="hspo:JGZ69_02345"/>
<reference evidence="2 4" key="2">
    <citation type="submission" date="2020-12" db="EMBL/GenBank/DDBJ databases">
        <title>Taxonomic evaluation of the Bacillus sporothermodurans group of bacteria based on whole genome sequences.</title>
        <authorList>
            <person name="Fiedler G."/>
            <person name="Herbstmann A.-D."/>
            <person name="Doll E."/>
            <person name="Wenning M."/>
            <person name="Brinks E."/>
            <person name="Kabisch J."/>
            <person name="Breitenwieser F."/>
            <person name="Lappann M."/>
            <person name="Boehnlein C."/>
            <person name="Franz C."/>
        </authorList>
    </citation>
    <scope>NUCLEOTIDE SEQUENCE [LARGE SCALE GENOMIC DNA]</scope>
    <source>
        <strain evidence="2 4">DSM 10599</strain>
    </source>
</reference>
<name>A0A150LH17_9BACI</name>
<evidence type="ECO:0000313" key="1">
    <source>
        <dbReference type="EMBL" id="KYD11534.1"/>
    </source>
</evidence>
<dbReference type="EMBL" id="LQYN01000005">
    <property type="protein sequence ID" value="KYD11534.1"/>
    <property type="molecule type" value="Genomic_DNA"/>
</dbReference>
<dbReference type="EMBL" id="CP066701">
    <property type="protein sequence ID" value="QQX25829.1"/>
    <property type="molecule type" value="Genomic_DNA"/>
</dbReference>
<dbReference type="OrthoDB" id="26424at2"/>
<protein>
    <submittedName>
        <fullName evidence="1">Uncharacterized protein</fullName>
    </submittedName>
</protein>
<reference evidence="1 3" key="1">
    <citation type="submission" date="2016-01" db="EMBL/GenBank/DDBJ databases">
        <title>Genome Sequences of Twelve Sporeforming Bacillus Species Isolated from Foods.</title>
        <authorList>
            <person name="Berendsen E.M."/>
            <person name="Wells-Bennik M.H."/>
            <person name="Krawcyk A.O."/>
            <person name="De Jong A."/>
            <person name="Holsappel S."/>
            <person name="Eijlander R.T."/>
            <person name="Kuipers O.P."/>
        </authorList>
    </citation>
    <scope>NUCLEOTIDE SEQUENCE [LARGE SCALE GENOMIC DNA]</scope>
    <source>
        <strain evidence="1 3">B4102</strain>
    </source>
</reference>
<evidence type="ECO:0000313" key="4">
    <source>
        <dbReference type="Proteomes" id="UP000595512"/>
    </source>
</evidence>
<dbReference type="Proteomes" id="UP000595512">
    <property type="component" value="Chromosome"/>
</dbReference>
<sequence length="92" mass="11227">MEYVKDNTRYIEEYAEKLVKHYKEEVIEIYKEYIKDTARTSSNRRDYQGVCHKIRRYKKIVGKPKQLELINELIALYRKRPAFLDELGKIKK</sequence>
<accession>A0A150LH17</accession>
<keyword evidence="3" id="KW-1185">Reference proteome</keyword>
<dbReference type="PATRIC" id="fig|46224.3.peg.3459"/>
<dbReference type="Proteomes" id="UP000075666">
    <property type="component" value="Unassembled WGS sequence"/>
</dbReference>
<proteinExistence type="predicted"/>
<evidence type="ECO:0000313" key="2">
    <source>
        <dbReference type="EMBL" id="QQX25829.1"/>
    </source>
</evidence>
<organism evidence="1 3">
    <name type="scientific">Heyndrickxia sporothermodurans</name>
    <dbReference type="NCBI Taxonomy" id="46224"/>
    <lineage>
        <taxon>Bacteria</taxon>
        <taxon>Bacillati</taxon>
        <taxon>Bacillota</taxon>
        <taxon>Bacilli</taxon>
        <taxon>Bacillales</taxon>
        <taxon>Bacillaceae</taxon>
        <taxon>Heyndrickxia</taxon>
    </lineage>
</organism>
<gene>
    <name evidence="1" type="ORF">B4102_0205</name>
    <name evidence="2" type="ORF">JGZ69_02345</name>
</gene>
<evidence type="ECO:0000313" key="3">
    <source>
        <dbReference type="Proteomes" id="UP000075666"/>
    </source>
</evidence>
<dbReference type="AlphaFoldDB" id="A0A150LH17"/>